<sequence>MLSVVLRKRPGIQRIYASLILPRCVNRRRGSCNLASVRHCNREACDFNSRLKQFCRRSRHVFFLDHALEWFPPRRVLAADGVHPSYEGVTVMATHIKYLALRHAPYASASAWYDHSPNHQSQHVTPVRSLPAPEQLASEPSAHGPDLQGPSTRGNATSQPQRQRRRSTKRCGSAPSSHQYALRSASRAYTAAVPKD</sequence>
<evidence type="ECO:0000313" key="2">
    <source>
        <dbReference type="Proteomes" id="UP000821845"/>
    </source>
</evidence>
<evidence type="ECO:0000313" key="1">
    <source>
        <dbReference type="EMBL" id="KAH6937648.1"/>
    </source>
</evidence>
<proteinExistence type="predicted"/>
<dbReference type="Proteomes" id="UP000821845">
    <property type="component" value="Chromosome 2"/>
</dbReference>
<gene>
    <name evidence="1" type="ORF">HPB50_003523</name>
</gene>
<name>A0ACB7SS27_HYAAI</name>
<keyword evidence="2" id="KW-1185">Reference proteome</keyword>
<reference evidence="1" key="1">
    <citation type="submission" date="2020-05" db="EMBL/GenBank/DDBJ databases">
        <title>Large-scale comparative analyses of tick genomes elucidate their genetic diversity and vector capacities.</title>
        <authorList>
            <person name="Jia N."/>
            <person name="Wang J."/>
            <person name="Shi W."/>
            <person name="Du L."/>
            <person name="Sun Y."/>
            <person name="Zhan W."/>
            <person name="Jiang J."/>
            <person name="Wang Q."/>
            <person name="Zhang B."/>
            <person name="Ji P."/>
            <person name="Sakyi L.B."/>
            <person name="Cui X."/>
            <person name="Yuan T."/>
            <person name="Jiang B."/>
            <person name="Yang W."/>
            <person name="Lam T.T.-Y."/>
            <person name="Chang Q."/>
            <person name="Ding S."/>
            <person name="Wang X."/>
            <person name="Zhu J."/>
            <person name="Ruan X."/>
            <person name="Zhao L."/>
            <person name="Wei J."/>
            <person name="Que T."/>
            <person name="Du C."/>
            <person name="Cheng J."/>
            <person name="Dai P."/>
            <person name="Han X."/>
            <person name="Huang E."/>
            <person name="Gao Y."/>
            <person name="Liu J."/>
            <person name="Shao H."/>
            <person name="Ye R."/>
            <person name="Li L."/>
            <person name="Wei W."/>
            <person name="Wang X."/>
            <person name="Wang C."/>
            <person name="Yang T."/>
            <person name="Huo Q."/>
            <person name="Li W."/>
            <person name="Guo W."/>
            <person name="Chen H."/>
            <person name="Zhou L."/>
            <person name="Ni X."/>
            <person name="Tian J."/>
            <person name="Zhou Y."/>
            <person name="Sheng Y."/>
            <person name="Liu T."/>
            <person name="Pan Y."/>
            <person name="Xia L."/>
            <person name="Li J."/>
            <person name="Zhao F."/>
            <person name="Cao W."/>
        </authorList>
    </citation>
    <scope>NUCLEOTIDE SEQUENCE</scope>
    <source>
        <strain evidence="1">Hyas-2018</strain>
    </source>
</reference>
<comment type="caution">
    <text evidence="1">The sequence shown here is derived from an EMBL/GenBank/DDBJ whole genome shotgun (WGS) entry which is preliminary data.</text>
</comment>
<dbReference type="EMBL" id="CM023482">
    <property type="protein sequence ID" value="KAH6937648.1"/>
    <property type="molecule type" value="Genomic_DNA"/>
</dbReference>
<protein>
    <submittedName>
        <fullName evidence="1">Uncharacterized protein</fullName>
    </submittedName>
</protein>
<organism evidence="1 2">
    <name type="scientific">Hyalomma asiaticum</name>
    <name type="common">Tick</name>
    <dbReference type="NCBI Taxonomy" id="266040"/>
    <lineage>
        <taxon>Eukaryota</taxon>
        <taxon>Metazoa</taxon>
        <taxon>Ecdysozoa</taxon>
        <taxon>Arthropoda</taxon>
        <taxon>Chelicerata</taxon>
        <taxon>Arachnida</taxon>
        <taxon>Acari</taxon>
        <taxon>Parasitiformes</taxon>
        <taxon>Ixodida</taxon>
        <taxon>Ixodoidea</taxon>
        <taxon>Ixodidae</taxon>
        <taxon>Hyalomminae</taxon>
        <taxon>Hyalomma</taxon>
    </lineage>
</organism>
<accession>A0ACB7SS27</accession>